<dbReference type="EMBL" id="SRLO01000069">
    <property type="protein sequence ID" value="TNN78930.1"/>
    <property type="molecule type" value="Genomic_DNA"/>
</dbReference>
<organism evidence="1 2">
    <name type="scientific">Liparis tanakae</name>
    <name type="common">Tanaka's snailfish</name>
    <dbReference type="NCBI Taxonomy" id="230148"/>
    <lineage>
        <taxon>Eukaryota</taxon>
        <taxon>Metazoa</taxon>
        <taxon>Chordata</taxon>
        <taxon>Craniata</taxon>
        <taxon>Vertebrata</taxon>
        <taxon>Euteleostomi</taxon>
        <taxon>Actinopterygii</taxon>
        <taxon>Neopterygii</taxon>
        <taxon>Teleostei</taxon>
        <taxon>Neoteleostei</taxon>
        <taxon>Acanthomorphata</taxon>
        <taxon>Eupercaria</taxon>
        <taxon>Perciformes</taxon>
        <taxon>Cottioidei</taxon>
        <taxon>Cottales</taxon>
        <taxon>Liparidae</taxon>
        <taxon>Liparis</taxon>
    </lineage>
</organism>
<gene>
    <name evidence="1" type="ORF">EYF80_010856</name>
</gene>
<reference evidence="1 2" key="1">
    <citation type="submission" date="2019-03" db="EMBL/GenBank/DDBJ databases">
        <title>First draft genome of Liparis tanakae, snailfish: a comprehensive survey of snailfish specific genes.</title>
        <authorList>
            <person name="Kim W."/>
            <person name="Song I."/>
            <person name="Jeong J.-H."/>
            <person name="Kim D."/>
            <person name="Kim S."/>
            <person name="Ryu S."/>
            <person name="Song J.Y."/>
            <person name="Lee S.K."/>
        </authorList>
    </citation>
    <scope>NUCLEOTIDE SEQUENCE [LARGE SCALE GENOMIC DNA]</scope>
    <source>
        <tissue evidence="1">Muscle</tissue>
    </source>
</reference>
<proteinExistence type="predicted"/>
<dbReference type="Proteomes" id="UP000314294">
    <property type="component" value="Unassembled WGS sequence"/>
</dbReference>
<accession>A0A4Z2ILJ9</accession>
<comment type="caution">
    <text evidence="1">The sequence shown here is derived from an EMBL/GenBank/DDBJ whole genome shotgun (WGS) entry which is preliminary data.</text>
</comment>
<protein>
    <submittedName>
        <fullName evidence="1">Uncharacterized protein</fullName>
    </submittedName>
</protein>
<evidence type="ECO:0000313" key="2">
    <source>
        <dbReference type="Proteomes" id="UP000314294"/>
    </source>
</evidence>
<keyword evidence="2" id="KW-1185">Reference proteome</keyword>
<name>A0A4Z2ILJ9_9TELE</name>
<dbReference type="AlphaFoldDB" id="A0A4Z2ILJ9"/>
<sequence length="111" mass="12390">MDHDHVMVGMGFPVALHSRETWLPYSTRFSLGTLRIRAGAEHTHRRTKHSSKSMTAHVSFLTLPDKRKAPQLLAASPTPLVARQQYSPLSVSLTRGMLSICACSLRMYRGS</sequence>
<evidence type="ECO:0000313" key="1">
    <source>
        <dbReference type="EMBL" id="TNN78930.1"/>
    </source>
</evidence>